<dbReference type="RefSeq" id="XP_060412933.1">
    <property type="nucleotide sequence ID" value="XM_060558073.1"/>
</dbReference>
<feature type="domain" description="Aminoglycoside phosphotransferase" evidence="1">
    <location>
        <begin position="90"/>
        <end position="251"/>
    </location>
</feature>
<dbReference type="Pfam" id="PF01636">
    <property type="entry name" value="APH"/>
    <property type="match status" value="1"/>
</dbReference>
<protein>
    <recommendedName>
        <fullName evidence="1">Aminoglycoside phosphotransferase domain-containing protein</fullName>
    </recommendedName>
</protein>
<dbReference type="SUPFAM" id="SSF56112">
    <property type="entry name" value="Protein kinase-like (PK-like)"/>
    <property type="match status" value="1"/>
</dbReference>
<evidence type="ECO:0000313" key="3">
    <source>
        <dbReference type="Proteomes" id="UP001230504"/>
    </source>
</evidence>
<reference evidence="2" key="1">
    <citation type="submission" date="2021-06" db="EMBL/GenBank/DDBJ databases">
        <title>Comparative genomics, transcriptomics and evolutionary studies reveal genomic signatures of adaptation to plant cell wall in hemibiotrophic fungi.</title>
        <authorList>
            <consortium name="DOE Joint Genome Institute"/>
            <person name="Baroncelli R."/>
            <person name="Diaz J.F."/>
            <person name="Benocci T."/>
            <person name="Peng M."/>
            <person name="Battaglia E."/>
            <person name="Haridas S."/>
            <person name="Andreopoulos W."/>
            <person name="Labutti K."/>
            <person name="Pangilinan J."/>
            <person name="Floch G.L."/>
            <person name="Makela M.R."/>
            <person name="Henrissat B."/>
            <person name="Grigoriev I.V."/>
            <person name="Crouch J.A."/>
            <person name="De Vries R.P."/>
            <person name="Sukno S.A."/>
            <person name="Thon M.R."/>
        </authorList>
    </citation>
    <scope>NUCLEOTIDE SEQUENCE</scope>
    <source>
        <strain evidence="2">CBS 125086</strain>
    </source>
</reference>
<gene>
    <name evidence="2" type="ORF">LY79DRAFT_557099</name>
</gene>
<dbReference type="Gene3D" id="3.90.1200.10">
    <property type="match status" value="1"/>
</dbReference>
<evidence type="ECO:0000313" key="2">
    <source>
        <dbReference type="EMBL" id="KAK1585965.1"/>
    </source>
</evidence>
<dbReference type="EMBL" id="JAHLJV010000039">
    <property type="protein sequence ID" value="KAK1585965.1"/>
    <property type="molecule type" value="Genomic_DNA"/>
</dbReference>
<dbReference type="InterPro" id="IPR002575">
    <property type="entry name" value="Aminoglycoside_PTrfase"/>
</dbReference>
<accession>A0AAD8PWG9</accession>
<organism evidence="2 3">
    <name type="scientific">Colletotrichum navitas</name>
    <dbReference type="NCBI Taxonomy" id="681940"/>
    <lineage>
        <taxon>Eukaryota</taxon>
        <taxon>Fungi</taxon>
        <taxon>Dikarya</taxon>
        <taxon>Ascomycota</taxon>
        <taxon>Pezizomycotina</taxon>
        <taxon>Sordariomycetes</taxon>
        <taxon>Hypocreomycetidae</taxon>
        <taxon>Glomerellales</taxon>
        <taxon>Glomerellaceae</taxon>
        <taxon>Colletotrichum</taxon>
        <taxon>Colletotrichum graminicola species complex</taxon>
    </lineage>
</organism>
<dbReference type="InterPro" id="IPR051678">
    <property type="entry name" value="AGP_Transferase"/>
</dbReference>
<keyword evidence="3" id="KW-1185">Reference proteome</keyword>
<dbReference type="CDD" id="cd05120">
    <property type="entry name" value="APH_ChoK_like"/>
    <property type="match status" value="1"/>
</dbReference>
<dbReference type="InterPro" id="IPR011009">
    <property type="entry name" value="Kinase-like_dom_sf"/>
</dbReference>
<sequence length="306" mass="34338">MPMAAQRPVNSSIREIDSQTWLIGDRLLLSRSPAASPRCLWGDGCGSFYSISEVTEAPPVLRSLSTPSLELIRLVYDAGDSSAVWAIGNAFLKIKISNQPRTTREHATLAGVKAMKPSFSIPDVLYHGEWDGRQYLILSKVPGLTLADAWPTMDETTKCHYVDRVVGVCKELGELQADRISGLDRNELLDPLLIKRDAEEDFSHENLVKSCMELDMDCSSFIFSHCDLGPGNLIIDNDGSLGIIDWEMAGFVPKDWIRTRFCISGGLDLPGVGDERVDWRRRMQRRLGLEGYTEIADEWMSWWRGE</sequence>
<dbReference type="PANTHER" id="PTHR21310:SF58">
    <property type="entry name" value="AMINOGLYCOSIDE PHOSPHOTRANSFERASE DOMAIN-CONTAINING PROTEIN"/>
    <property type="match status" value="1"/>
</dbReference>
<name>A0AAD8PWG9_9PEZI</name>
<comment type="caution">
    <text evidence="2">The sequence shown here is derived from an EMBL/GenBank/DDBJ whole genome shotgun (WGS) entry which is preliminary data.</text>
</comment>
<dbReference type="Proteomes" id="UP001230504">
    <property type="component" value="Unassembled WGS sequence"/>
</dbReference>
<dbReference type="AlphaFoldDB" id="A0AAD8PWG9"/>
<dbReference type="PANTHER" id="PTHR21310">
    <property type="entry name" value="AMINOGLYCOSIDE PHOSPHOTRANSFERASE-RELATED-RELATED"/>
    <property type="match status" value="1"/>
</dbReference>
<evidence type="ECO:0000259" key="1">
    <source>
        <dbReference type="Pfam" id="PF01636"/>
    </source>
</evidence>
<proteinExistence type="predicted"/>
<dbReference type="GeneID" id="85442313"/>